<evidence type="ECO:0000256" key="1">
    <source>
        <dbReference type="SAM" id="Phobius"/>
    </source>
</evidence>
<evidence type="ECO:0000313" key="2">
    <source>
        <dbReference type="EMBL" id="TWU04285.1"/>
    </source>
</evidence>
<feature type="transmembrane region" description="Helical" evidence="1">
    <location>
        <begin position="15"/>
        <end position="34"/>
    </location>
</feature>
<keyword evidence="1" id="KW-0812">Transmembrane</keyword>
<name>A0A5C6AW88_9BACT</name>
<reference evidence="2 3" key="1">
    <citation type="submission" date="2019-02" db="EMBL/GenBank/DDBJ databases">
        <title>Deep-cultivation of Planctomycetes and their phenomic and genomic characterization uncovers novel biology.</title>
        <authorList>
            <person name="Wiegand S."/>
            <person name="Jogler M."/>
            <person name="Boedeker C."/>
            <person name="Pinto D."/>
            <person name="Vollmers J."/>
            <person name="Rivas-Marin E."/>
            <person name="Kohn T."/>
            <person name="Peeters S.H."/>
            <person name="Heuer A."/>
            <person name="Rast P."/>
            <person name="Oberbeckmann S."/>
            <person name="Bunk B."/>
            <person name="Jeske O."/>
            <person name="Meyerdierks A."/>
            <person name="Storesund J.E."/>
            <person name="Kallscheuer N."/>
            <person name="Luecker S."/>
            <person name="Lage O.M."/>
            <person name="Pohl T."/>
            <person name="Merkel B.J."/>
            <person name="Hornburger P."/>
            <person name="Mueller R.-W."/>
            <person name="Bruemmer F."/>
            <person name="Labrenz M."/>
            <person name="Spormann A.M."/>
            <person name="Op Den Camp H."/>
            <person name="Overmann J."/>
            <person name="Amann R."/>
            <person name="Jetten M.S.M."/>
            <person name="Mascher T."/>
            <person name="Medema M.H."/>
            <person name="Devos D.P."/>
            <person name="Kaster A.-K."/>
            <person name="Ovreas L."/>
            <person name="Rohde M."/>
            <person name="Galperin M.Y."/>
            <person name="Jogler C."/>
        </authorList>
    </citation>
    <scope>NUCLEOTIDE SEQUENCE [LARGE SCALE GENOMIC DNA]</scope>
    <source>
        <strain evidence="2 3">Pla52n</strain>
    </source>
</reference>
<dbReference type="RefSeq" id="WP_231741917.1">
    <property type="nucleotide sequence ID" value="NZ_CP151726.1"/>
</dbReference>
<keyword evidence="3" id="KW-1185">Reference proteome</keyword>
<dbReference type="EMBL" id="SJPN01000003">
    <property type="protein sequence ID" value="TWU04285.1"/>
    <property type="molecule type" value="Genomic_DNA"/>
</dbReference>
<dbReference type="Proteomes" id="UP000320176">
    <property type="component" value="Unassembled WGS sequence"/>
</dbReference>
<dbReference type="AlphaFoldDB" id="A0A5C6AW88"/>
<proteinExistence type="predicted"/>
<comment type="caution">
    <text evidence="2">The sequence shown here is derived from an EMBL/GenBank/DDBJ whole genome shotgun (WGS) entry which is preliminary data.</text>
</comment>
<sequence length="121" mass="13486">MPNPEKKRSSYPPTLLLMSLAAIVLTVTFVWWISRQRVELSKHRYDVVIALYRVCNQRSVSGLQEVEAALAENVSDATGPSAADHAAAEHAIQGIITLAKSGDWRQATIDCRELLDDQVRR</sequence>
<organism evidence="2 3">
    <name type="scientific">Stieleria varia</name>
    <dbReference type="NCBI Taxonomy" id="2528005"/>
    <lineage>
        <taxon>Bacteria</taxon>
        <taxon>Pseudomonadati</taxon>
        <taxon>Planctomycetota</taxon>
        <taxon>Planctomycetia</taxon>
        <taxon>Pirellulales</taxon>
        <taxon>Pirellulaceae</taxon>
        <taxon>Stieleria</taxon>
    </lineage>
</organism>
<keyword evidence="1" id="KW-0472">Membrane</keyword>
<gene>
    <name evidence="2" type="ORF">Pla52n_23240</name>
</gene>
<accession>A0A5C6AW88</accession>
<evidence type="ECO:0000313" key="3">
    <source>
        <dbReference type="Proteomes" id="UP000320176"/>
    </source>
</evidence>
<keyword evidence="1" id="KW-1133">Transmembrane helix</keyword>
<protein>
    <submittedName>
        <fullName evidence="2">Uncharacterized protein</fullName>
    </submittedName>
</protein>